<dbReference type="Proteomes" id="UP000000816">
    <property type="component" value="Chromosome"/>
</dbReference>
<dbReference type="HOGENOM" id="CLU_147404_0_0_5"/>
<keyword evidence="1" id="KW-0808">Transferase</keyword>
<keyword evidence="1" id="KW-0012">Acyltransferase</keyword>
<evidence type="ECO:0000313" key="1">
    <source>
        <dbReference type="EMBL" id="AAL03178.1"/>
    </source>
</evidence>
<protein>
    <submittedName>
        <fullName evidence="1">Uncharacterized protein</fullName>
    </submittedName>
</protein>
<proteinExistence type="predicted"/>
<dbReference type="PIR" id="H97779">
    <property type="entry name" value="H97779"/>
</dbReference>
<reference evidence="1 2" key="1">
    <citation type="journal article" date="2001" name="Science">
        <title>Mechanisms of evolution in Rickettsia conorii and R. prowazekii.</title>
        <authorList>
            <person name="Ogata H."/>
            <person name="Audic S."/>
            <person name="Renesto-Audiffren P."/>
            <person name="Fournier P.-E."/>
            <person name="Barbe V."/>
            <person name="Samson D."/>
            <person name="Roux V."/>
            <person name="Cossart P."/>
            <person name="Weissenbach J."/>
            <person name="Claverie J.-M."/>
            <person name="Raoult D."/>
        </authorList>
    </citation>
    <scope>NUCLEOTIDE SEQUENCE [LARGE SCALE GENOMIC DNA]</scope>
    <source>
        <strain evidence="2">ATCC VR-613 / Malish 7</strain>
    </source>
</reference>
<dbReference type="GO" id="GO:0016746">
    <property type="term" value="F:acyltransferase activity"/>
    <property type="evidence" value="ECO:0007669"/>
    <property type="project" value="UniProtKB-KW"/>
</dbReference>
<evidence type="ECO:0000313" key="2">
    <source>
        <dbReference type="Proteomes" id="UP000000816"/>
    </source>
</evidence>
<dbReference type="AlphaFoldDB" id="Q92HY0"/>
<dbReference type="KEGG" id="rco:RC0640"/>
<gene>
    <name evidence="1" type="ordered locus">RC0640</name>
</gene>
<accession>Q92HY0</accession>
<dbReference type="EMBL" id="AE006914">
    <property type="protein sequence ID" value="AAL03178.1"/>
    <property type="molecule type" value="Genomic_DNA"/>
</dbReference>
<sequence>MQVELSLNLLVILRLESAADTNVHEDQELGLLPQLPLAVKFENSANEIAGESELMVSLEVNYTETDILPTIVQNAQGHYLIPLEDIEHFDVQEDYLKQGLVNYHDTAYINLDLLEGTKYDLNFENLDLNITFPAEKFNLNHLMLQVVL</sequence>
<name>Q92HY0_RICCN</name>
<organism evidence="1 2">
    <name type="scientific">Rickettsia conorii (strain ATCC VR-613 / Malish 7)</name>
    <dbReference type="NCBI Taxonomy" id="272944"/>
    <lineage>
        <taxon>Bacteria</taxon>
        <taxon>Pseudomonadati</taxon>
        <taxon>Pseudomonadota</taxon>
        <taxon>Alphaproteobacteria</taxon>
        <taxon>Rickettsiales</taxon>
        <taxon>Rickettsiaceae</taxon>
        <taxon>Rickettsieae</taxon>
        <taxon>Rickettsia</taxon>
        <taxon>spotted fever group</taxon>
    </lineage>
</organism>